<feature type="transmembrane region" description="Helical" evidence="2">
    <location>
        <begin position="165"/>
        <end position="185"/>
    </location>
</feature>
<feature type="region of interest" description="Disordered" evidence="1">
    <location>
        <begin position="262"/>
        <end position="297"/>
    </location>
</feature>
<dbReference type="EMBL" id="CAJHOE010000001">
    <property type="protein sequence ID" value="CAD7287177.1"/>
    <property type="molecule type" value="Genomic_DNA"/>
</dbReference>
<dbReference type="PANTHER" id="PTHR30373:SF2">
    <property type="entry name" value="UPF0603 PROTEIN YGCG"/>
    <property type="match status" value="1"/>
</dbReference>
<accession>A0ABN7K3U8</accession>
<sequence length="297" mass="31137">MYKFLALFLIVGSIFGIDFPQLSGRVVDGAKILNQTTKDELEVTLENFEHNNSTQVVVATINSLQNKDIESYANELARAWGIGQKGKDNGVLLLVAPNERKVRIEVGYGLEGELTDAVAGLIIQRSILPKFRQNDYNAGIKDGVTSIIAAASGAFKTDGSDDENLPLSLMGALFGFALTFLGAILKSKAGKQIGFSLAFSGLLATFINDALAVAPFSAMGIGLFVCIFLVVYILIASAKPRQNNYTDDDDFGSSINGGFGGTNMGGSRSSFGSRSSRGGGFRGGGGGFGGGGSSGSW</sequence>
<dbReference type="RefSeq" id="WP_230056568.1">
    <property type="nucleotide sequence ID" value="NZ_CAJHOE010000001.1"/>
</dbReference>
<organism evidence="4 5">
    <name type="scientific">Campylobacter suis</name>
    <dbReference type="NCBI Taxonomy" id="2790657"/>
    <lineage>
        <taxon>Bacteria</taxon>
        <taxon>Pseudomonadati</taxon>
        <taxon>Campylobacterota</taxon>
        <taxon>Epsilonproteobacteria</taxon>
        <taxon>Campylobacterales</taxon>
        <taxon>Campylobacteraceae</taxon>
        <taxon>Campylobacter</taxon>
    </lineage>
</organism>
<reference evidence="4 5" key="1">
    <citation type="submission" date="2020-11" db="EMBL/GenBank/DDBJ databases">
        <authorList>
            <person name="Peeters C."/>
        </authorList>
    </citation>
    <scope>NUCLEOTIDE SEQUENCE [LARGE SCALE GENOMIC DNA]</scope>
    <source>
        <strain evidence="4 5">LMG 8286</strain>
    </source>
</reference>
<protein>
    <recommendedName>
        <fullName evidence="3">TPM domain-containing protein</fullName>
    </recommendedName>
</protein>
<dbReference type="InterPro" id="IPR007621">
    <property type="entry name" value="TPM_dom"/>
</dbReference>
<evidence type="ECO:0000259" key="3">
    <source>
        <dbReference type="Pfam" id="PF04536"/>
    </source>
</evidence>
<feature type="transmembrane region" description="Helical" evidence="2">
    <location>
        <begin position="192"/>
        <end position="208"/>
    </location>
</feature>
<comment type="caution">
    <text evidence="4">The sequence shown here is derived from an EMBL/GenBank/DDBJ whole genome shotgun (WGS) entry which is preliminary data.</text>
</comment>
<keyword evidence="2" id="KW-0812">Transmembrane</keyword>
<proteinExistence type="predicted"/>
<gene>
    <name evidence="4" type="ORF">LMG8286_00808</name>
</gene>
<feature type="compositionally biased region" description="Low complexity" evidence="1">
    <location>
        <begin position="265"/>
        <end position="276"/>
    </location>
</feature>
<keyword evidence="2" id="KW-1133">Transmembrane helix</keyword>
<evidence type="ECO:0000256" key="2">
    <source>
        <dbReference type="SAM" id="Phobius"/>
    </source>
</evidence>
<dbReference type="Gene3D" id="3.10.310.50">
    <property type="match status" value="1"/>
</dbReference>
<feature type="transmembrane region" description="Helical" evidence="2">
    <location>
        <begin position="214"/>
        <end position="235"/>
    </location>
</feature>
<keyword evidence="2" id="KW-0472">Membrane</keyword>
<dbReference type="Pfam" id="PF04536">
    <property type="entry name" value="TPM_phosphatase"/>
    <property type="match status" value="1"/>
</dbReference>
<feature type="domain" description="TPM" evidence="3">
    <location>
        <begin position="26"/>
        <end position="149"/>
    </location>
</feature>
<dbReference type="Proteomes" id="UP000789359">
    <property type="component" value="Unassembled WGS sequence"/>
</dbReference>
<evidence type="ECO:0000256" key="1">
    <source>
        <dbReference type="SAM" id="MobiDB-lite"/>
    </source>
</evidence>
<name>A0ABN7K3U8_9BACT</name>
<evidence type="ECO:0000313" key="4">
    <source>
        <dbReference type="EMBL" id="CAD7287177.1"/>
    </source>
</evidence>
<dbReference type="PANTHER" id="PTHR30373">
    <property type="entry name" value="UPF0603 PROTEIN YGCG"/>
    <property type="match status" value="1"/>
</dbReference>
<keyword evidence="5" id="KW-1185">Reference proteome</keyword>
<evidence type="ECO:0000313" key="5">
    <source>
        <dbReference type="Proteomes" id="UP000789359"/>
    </source>
</evidence>
<feature type="compositionally biased region" description="Gly residues" evidence="1">
    <location>
        <begin position="277"/>
        <end position="297"/>
    </location>
</feature>